<dbReference type="InterPro" id="IPR036691">
    <property type="entry name" value="Endo/exonu/phosph_ase_sf"/>
</dbReference>
<dbReference type="InterPro" id="IPR005135">
    <property type="entry name" value="Endo/exonuclease/phosphatase"/>
</dbReference>
<dbReference type="GO" id="GO:0004519">
    <property type="term" value="F:endonuclease activity"/>
    <property type="evidence" value="ECO:0007669"/>
    <property type="project" value="UniProtKB-KW"/>
</dbReference>
<dbReference type="Pfam" id="PF03372">
    <property type="entry name" value="Exo_endo_phos"/>
    <property type="match status" value="1"/>
</dbReference>
<dbReference type="InterPro" id="IPR051916">
    <property type="entry name" value="GPI-anchor_lipid_remodeler"/>
</dbReference>
<evidence type="ECO:0000259" key="1">
    <source>
        <dbReference type="Pfam" id="PF03372"/>
    </source>
</evidence>
<dbReference type="PANTHER" id="PTHR14859:SF1">
    <property type="entry name" value="PGAP2-INTERACTING PROTEIN"/>
    <property type="match status" value="1"/>
</dbReference>
<name>A0AAX4HSK3_9BACT</name>
<gene>
    <name evidence="2" type="ORF">SOO65_04900</name>
</gene>
<dbReference type="GO" id="GO:0006506">
    <property type="term" value="P:GPI anchor biosynthetic process"/>
    <property type="evidence" value="ECO:0007669"/>
    <property type="project" value="TreeGrafter"/>
</dbReference>
<keyword evidence="2" id="KW-0255">Endonuclease</keyword>
<dbReference type="Gene3D" id="3.60.10.10">
    <property type="entry name" value="Endonuclease/exonuclease/phosphatase"/>
    <property type="match status" value="1"/>
</dbReference>
<dbReference type="RefSeq" id="WP_321397851.1">
    <property type="nucleotide sequence ID" value="NZ_CP139487.1"/>
</dbReference>
<accession>A0AAX4HSK3</accession>
<protein>
    <submittedName>
        <fullName evidence="2">Endonuclease/exonuclease/phosphatase family protein</fullName>
    </submittedName>
</protein>
<evidence type="ECO:0000313" key="3">
    <source>
        <dbReference type="Proteomes" id="UP001324634"/>
    </source>
</evidence>
<keyword evidence="3" id="KW-1185">Reference proteome</keyword>
<reference evidence="2 3" key="1">
    <citation type="submission" date="2023-11" db="EMBL/GenBank/DDBJ databases">
        <title>Peredibacter starrii A3.12.</title>
        <authorList>
            <person name="Mitchell R.J."/>
        </authorList>
    </citation>
    <scope>NUCLEOTIDE SEQUENCE [LARGE SCALE GENOMIC DNA]</scope>
    <source>
        <strain evidence="2 3">A3.12</strain>
    </source>
</reference>
<dbReference type="GO" id="GO:0016020">
    <property type="term" value="C:membrane"/>
    <property type="evidence" value="ECO:0007669"/>
    <property type="project" value="GOC"/>
</dbReference>
<dbReference type="EMBL" id="CP139487">
    <property type="protein sequence ID" value="WPU66078.1"/>
    <property type="molecule type" value="Genomic_DNA"/>
</dbReference>
<evidence type="ECO:0000313" key="2">
    <source>
        <dbReference type="EMBL" id="WPU66078.1"/>
    </source>
</evidence>
<dbReference type="KEGG" id="psti:SOO65_04900"/>
<dbReference type="Proteomes" id="UP001324634">
    <property type="component" value="Chromosome"/>
</dbReference>
<keyword evidence="2" id="KW-0378">Hydrolase</keyword>
<sequence>MKLRVLSYNIHKGFTIGNRDFILEQIRLALRETNADILFLQEVLGDHQDKKCRIPDWKTAIQFEYLADTVWSHFAYGKNAVYPEGHHGNAILSKFPIMDWTNHVISTNRMEHRGLLKAKVQIPATGQEIVLANAHLNLLQGGRDLQAEMIIKHMKPDEGIPWILVGDFNDWNKKISPKIEQHLGAKEVFKSLHGKYPLTFPSFLPTLSLDRFFVHGLTPITAMALTDSHWKNLSDHLPLYVEIDLPD</sequence>
<proteinExistence type="predicted"/>
<feature type="domain" description="Endonuclease/exonuclease/phosphatase" evidence="1">
    <location>
        <begin position="7"/>
        <end position="236"/>
    </location>
</feature>
<dbReference type="PANTHER" id="PTHR14859">
    <property type="entry name" value="CALCOFLUOR WHITE HYPERSENSITIVE PROTEIN PRECURSOR"/>
    <property type="match status" value="1"/>
</dbReference>
<dbReference type="AlphaFoldDB" id="A0AAX4HSK3"/>
<keyword evidence="2" id="KW-0540">Nuclease</keyword>
<dbReference type="SUPFAM" id="SSF56219">
    <property type="entry name" value="DNase I-like"/>
    <property type="match status" value="1"/>
</dbReference>
<organism evidence="2 3">
    <name type="scientific">Peredibacter starrii</name>
    <dbReference type="NCBI Taxonomy" id="28202"/>
    <lineage>
        <taxon>Bacteria</taxon>
        <taxon>Pseudomonadati</taxon>
        <taxon>Bdellovibrionota</taxon>
        <taxon>Bacteriovoracia</taxon>
        <taxon>Bacteriovoracales</taxon>
        <taxon>Bacteriovoracaceae</taxon>
        <taxon>Peredibacter</taxon>
    </lineage>
</organism>